<feature type="transmembrane region" description="Helical" evidence="6">
    <location>
        <begin position="776"/>
        <end position="801"/>
    </location>
</feature>
<feature type="transmembrane region" description="Helical" evidence="6">
    <location>
        <begin position="47"/>
        <end position="65"/>
    </location>
</feature>
<feature type="transmembrane region" description="Helical" evidence="6">
    <location>
        <begin position="650"/>
        <end position="667"/>
    </location>
</feature>
<keyword evidence="9" id="KW-1185">Reference proteome</keyword>
<keyword evidence="2" id="KW-1003">Cell membrane</keyword>
<keyword evidence="5 6" id="KW-0472">Membrane</keyword>
<feature type="transmembrane region" description="Helical" evidence="6">
    <location>
        <begin position="741"/>
        <end position="764"/>
    </location>
</feature>
<dbReference type="RefSeq" id="WP_169254189.1">
    <property type="nucleotide sequence ID" value="NZ_WTVN01000001.1"/>
</dbReference>
<feature type="transmembrane region" description="Helical" evidence="6">
    <location>
        <begin position="258"/>
        <end position="276"/>
    </location>
</feature>
<dbReference type="InterPro" id="IPR000731">
    <property type="entry name" value="SSD"/>
</dbReference>
<comment type="subcellular location">
    <subcellularLocation>
        <location evidence="1">Cell membrane</location>
        <topology evidence="1">Multi-pass membrane protein</topology>
    </subcellularLocation>
</comment>
<dbReference type="Proteomes" id="UP000623795">
    <property type="component" value="Unassembled WGS sequence"/>
</dbReference>
<evidence type="ECO:0000256" key="5">
    <source>
        <dbReference type="ARBA" id="ARBA00023136"/>
    </source>
</evidence>
<comment type="caution">
    <text evidence="8">The sequence shown here is derived from an EMBL/GenBank/DDBJ whole genome shotgun (WGS) entry which is preliminary data.</text>
</comment>
<evidence type="ECO:0000313" key="9">
    <source>
        <dbReference type="Proteomes" id="UP000623795"/>
    </source>
</evidence>
<reference evidence="8 9" key="1">
    <citation type="submission" date="2019-12" db="EMBL/GenBank/DDBJ databases">
        <title>Comparative genomics gives insights into the taxonomy of the Azoarcus-Aromatoleum group and reveals separate origins of nif in the plant-associated Azoarcus and non-plant-associated Aromatoleum sub-groups.</title>
        <authorList>
            <person name="Lafos M."/>
            <person name="Maluk M."/>
            <person name="Batista M."/>
            <person name="Junghare M."/>
            <person name="Carmona M."/>
            <person name="Faoro H."/>
            <person name="Cruz L.M."/>
            <person name="Battistoni F."/>
            <person name="De Souza E."/>
            <person name="Pedrosa F."/>
            <person name="Chen W.-M."/>
            <person name="Poole P.S."/>
            <person name="Dixon R.A."/>
            <person name="James E.K."/>
        </authorList>
    </citation>
    <scope>NUCLEOTIDE SEQUENCE [LARGE SCALE GENOMIC DNA]</scope>
    <source>
        <strain evidence="8 9">Td21</strain>
    </source>
</reference>
<feature type="transmembrane region" description="Helical" evidence="6">
    <location>
        <begin position="388"/>
        <end position="412"/>
    </location>
</feature>
<evidence type="ECO:0000313" key="8">
    <source>
        <dbReference type="EMBL" id="NMG42275.1"/>
    </source>
</evidence>
<dbReference type="Gene3D" id="1.20.1640.10">
    <property type="entry name" value="Multidrug efflux transporter AcrB transmembrane domain"/>
    <property type="match status" value="2"/>
</dbReference>
<evidence type="ECO:0000256" key="4">
    <source>
        <dbReference type="ARBA" id="ARBA00022989"/>
    </source>
</evidence>
<dbReference type="EMBL" id="WTVN01000001">
    <property type="protein sequence ID" value="NMG42275.1"/>
    <property type="molecule type" value="Genomic_DNA"/>
</dbReference>
<dbReference type="SUPFAM" id="SSF82866">
    <property type="entry name" value="Multidrug efflux transporter AcrB transmembrane domain"/>
    <property type="match status" value="2"/>
</dbReference>
<protein>
    <submittedName>
        <fullName evidence="8">MMPL family transporter</fullName>
    </submittedName>
</protein>
<gene>
    <name evidence="8" type="ORF">GPA22_00785</name>
</gene>
<dbReference type="InterPro" id="IPR050545">
    <property type="entry name" value="Mycobact_MmpL"/>
</dbReference>
<dbReference type="PANTHER" id="PTHR33406:SF10">
    <property type="entry name" value="SSD DOMAIN-CONTAINING PROTEIN"/>
    <property type="match status" value="1"/>
</dbReference>
<feature type="transmembrane region" description="Helical" evidence="6">
    <location>
        <begin position="282"/>
        <end position="301"/>
    </location>
</feature>
<evidence type="ECO:0000256" key="3">
    <source>
        <dbReference type="ARBA" id="ARBA00022692"/>
    </source>
</evidence>
<evidence type="ECO:0000256" key="2">
    <source>
        <dbReference type="ARBA" id="ARBA00022475"/>
    </source>
</evidence>
<feature type="transmembrane region" description="Helical" evidence="6">
    <location>
        <begin position="448"/>
        <end position="467"/>
    </location>
</feature>
<feature type="transmembrane region" description="Helical" evidence="6">
    <location>
        <begin position="313"/>
        <end position="332"/>
    </location>
</feature>
<sequence>MTDLSPHERKESTPLEVTPLSDVDLEAHHGARTIADYAEHLLFHRRIWVLAVFCVASIFLGWHASKIGLEASFQKMIPASHPYIENYLVYEDDLRKMGNVLRIVVENTGGDIYDKDFLLTLKKINDEVFYIPGVDRGNMKSLWTPNVFWREVTVDGIVGGLVVPDDFDGTPGHVDQVRRNVSRSGTVGSLVANDHRSTVILVPLLEKDPQTGESLDYGLLSERLEQLVRDKYAAEGVRIHITGFAKIMGDLIEGVRSMALFFAVTFVLTVGLLYFYSRCWRSTASVIFCCSLAVVWQLGVVRLMGYALDPYSTLVPFLTFAIGVSHAIQNINTMVAERLGGLSSVDASKATFRLLFVPGSVALLCNVVGFSTLLVIDIGVIRELAISACVGVLVIIFTKIFLLPVIMSYTGISERGLQHRALKVGEKNKSLVRRVTGDFLSRLTERRWALGVVLTGIAILATSLYMARDLRIGDLDPGAPELRADSRYNRDVGFLSANYANSADVFVVMVKTRPDTCGTYPVTSAVDRFQAVMGEVEGVVGIQSLVTEMKGLNAALQGGNLKWYGLSRDEYISSGTLKMTRQDFYKYDCSMLSILLFLEDHKADTLTRVVAAAEAFAAANNTEHAEFLLAAGNAGIEAVTNIVVKRAERLMLFLVYGVVALLVWWEFKSWKVTTALILPLLITSILCEAIMAKLGLGVKVATLPVIVLGVGIGVDYGIYLYNRLENYLRMGMSLKDAYGETLKTTGAAIAVTAVTLALGVATWLFSDIKFQADMGLLLAIMFLWNMVGAILIIPAVLSLLLPAAVREGSPVQRAGG</sequence>
<accession>A0ABX1PVH3</accession>
<feature type="domain" description="SSD" evidence="7">
    <location>
        <begin position="703"/>
        <end position="799"/>
    </location>
</feature>
<feature type="transmembrane region" description="Helical" evidence="6">
    <location>
        <begin position="352"/>
        <end position="376"/>
    </location>
</feature>
<feature type="domain" description="SSD" evidence="7">
    <location>
        <begin position="287"/>
        <end position="409"/>
    </location>
</feature>
<dbReference type="PROSITE" id="PS50156">
    <property type="entry name" value="SSD"/>
    <property type="match status" value="2"/>
</dbReference>
<dbReference type="InterPro" id="IPR004869">
    <property type="entry name" value="MMPL_dom"/>
</dbReference>
<feature type="transmembrane region" description="Helical" evidence="6">
    <location>
        <begin position="703"/>
        <end position="721"/>
    </location>
</feature>
<dbReference type="PANTHER" id="PTHR33406">
    <property type="entry name" value="MEMBRANE PROTEIN MJ1562-RELATED"/>
    <property type="match status" value="1"/>
</dbReference>
<evidence type="ECO:0000256" key="6">
    <source>
        <dbReference type="SAM" id="Phobius"/>
    </source>
</evidence>
<evidence type="ECO:0000256" key="1">
    <source>
        <dbReference type="ARBA" id="ARBA00004651"/>
    </source>
</evidence>
<evidence type="ECO:0000259" key="7">
    <source>
        <dbReference type="PROSITE" id="PS50156"/>
    </source>
</evidence>
<keyword evidence="3 6" id="KW-0812">Transmembrane</keyword>
<dbReference type="Pfam" id="PF03176">
    <property type="entry name" value="MMPL"/>
    <property type="match status" value="2"/>
</dbReference>
<proteinExistence type="predicted"/>
<feature type="transmembrane region" description="Helical" evidence="6">
    <location>
        <begin position="673"/>
        <end position="691"/>
    </location>
</feature>
<keyword evidence="4 6" id="KW-1133">Transmembrane helix</keyword>
<name>A0ABX1PVH3_9RHOO</name>
<organism evidence="8 9">
    <name type="scientific">Aromatoleum toluvorans</name>
    <dbReference type="NCBI Taxonomy" id="92002"/>
    <lineage>
        <taxon>Bacteria</taxon>
        <taxon>Pseudomonadati</taxon>
        <taxon>Pseudomonadota</taxon>
        <taxon>Betaproteobacteria</taxon>
        <taxon>Rhodocyclales</taxon>
        <taxon>Rhodocyclaceae</taxon>
        <taxon>Aromatoleum</taxon>
    </lineage>
</organism>